<feature type="domain" description="CusB-like beta-barrel" evidence="5">
    <location>
        <begin position="203"/>
        <end position="275"/>
    </location>
</feature>
<dbReference type="Pfam" id="PF25954">
    <property type="entry name" value="Beta-barrel_RND_2"/>
    <property type="match status" value="1"/>
</dbReference>
<name>A0A1H4C6I4_9RHOB</name>
<dbReference type="AlphaFoldDB" id="A0A1H4C6I4"/>
<feature type="domain" description="YknX-like C-terminal permuted SH3-like" evidence="6">
    <location>
        <begin position="285"/>
        <end position="350"/>
    </location>
</feature>
<reference evidence="7 8" key="1">
    <citation type="submission" date="2016-10" db="EMBL/GenBank/DDBJ databases">
        <authorList>
            <person name="de Groot N.N."/>
        </authorList>
    </citation>
    <scope>NUCLEOTIDE SEQUENCE [LARGE SCALE GENOMIC DNA]</scope>
    <source>
        <strain evidence="7 8">DSM 15345</strain>
    </source>
</reference>
<sequence length="383" mass="39725">MAGLMRQLAVLGVLAGAGYGGWILWQDARPAAQEAAQRARSAPGVVVSEVALGSVERSVSAVGVATPVQSVRLAPAASGRVVERAVSGGETVEAGEVVLKLDEETQAAALQDAVAELSRASNAFDRSRTLQEQGRIAQTAYETAAADLATAEAALAQARKALADRTLRAPFGGIVGFLDVDAGAMVASGDAIGTLDDISALDVDFNVPERFFGEVQNGATIRATTEIFRGETFTGFVTAIDRRIDTVSRSFKARARVPNPGLRIPAGAFMRVTLVLEARDGVIAPEEAVAPEGGRSYVYVVTPEDRAERREVRLGQRLPGRVEVLEGLSPGERVVVRGVQKARDGAPVEVIGVEPPETSAPPTSGSGAIGDAAPAVGGAREPA</sequence>
<dbReference type="RefSeq" id="WP_093253812.1">
    <property type="nucleotide sequence ID" value="NZ_FNQM01000006.1"/>
</dbReference>
<dbReference type="Gene3D" id="1.10.287.470">
    <property type="entry name" value="Helix hairpin bin"/>
    <property type="match status" value="1"/>
</dbReference>
<evidence type="ECO:0000259" key="5">
    <source>
        <dbReference type="Pfam" id="PF25954"/>
    </source>
</evidence>
<proteinExistence type="inferred from homology"/>
<evidence type="ECO:0000313" key="7">
    <source>
        <dbReference type="EMBL" id="SEA55702.1"/>
    </source>
</evidence>
<dbReference type="OrthoDB" id="9806939at2"/>
<dbReference type="Pfam" id="PF25917">
    <property type="entry name" value="BSH_RND"/>
    <property type="match status" value="1"/>
</dbReference>
<gene>
    <name evidence="7" type="ORF">SAMN05444370_106217</name>
</gene>
<dbReference type="InterPro" id="IPR006143">
    <property type="entry name" value="RND_pump_MFP"/>
</dbReference>
<accession>A0A1H4C6I4</accession>
<evidence type="ECO:0000259" key="4">
    <source>
        <dbReference type="Pfam" id="PF25917"/>
    </source>
</evidence>
<dbReference type="Gene3D" id="2.40.30.170">
    <property type="match status" value="1"/>
</dbReference>
<feature type="region of interest" description="Disordered" evidence="3">
    <location>
        <begin position="352"/>
        <end position="383"/>
    </location>
</feature>
<evidence type="ECO:0000313" key="8">
    <source>
        <dbReference type="Proteomes" id="UP000198703"/>
    </source>
</evidence>
<dbReference type="Pfam" id="PF25989">
    <property type="entry name" value="YknX_C"/>
    <property type="match status" value="1"/>
</dbReference>
<evidence type="ECO:0000256" key="3">
    <source>
        <dbReference type="SAM" id="MobiDB-lite"/>
    </source>
</evidence>
<dbReference type="InterPro" id="IPR058625">
    <property type="entry name" value="MdtA-like_BSH"/>
</dbReference>
<dbReference type="InterPro" id="IPR058637">
    <property type="entry name" value="YknX-like_C"/>
</dbReference>
<dbReference type="PANTHER" id="PTHR30469">
    <property type="entry name" value="MULTIDRUG RESISTANCE PROTEIN MDTA"/>
    <property type="match status" value="1"/>
</dbReference>
<dbReference type="Proteomes" id="UP000198703">
    <property type="component" value="Unassembled WGS sequence"/>
</dbReference>
<dbReference type="Gene3D" id="2.40.50.100">
    <property type="match status" value="1"/>
</dbReference>
<dbReference type="EMBL" id="FNQM01000006">
    <property type="protein sequence ID" value="SEA55702.1"/>
    <property type="molecule type" value="Genomic_DNA"/>
</dbReference>
<dbReference type="GO" id="GO:0015562">
    <property type="term" value="F:efflux transmembrane transporter activity"/>
    <property type="evidence" value="ECO:0007669"/>
    <property type="project" value="TreeGrafter"/>
</dbReference>
<dbReference type="Gene3D" id="2.40.420.20">
    <property type="match status" value="1"/>
</dbReference>
<dbReference type="InterPro" id="IPR058792">
    <property type="entry name" value="Beta-barrel_RND_2"/>
</dbReference>
<keyword evidence="8" id="KW-1185">Reference proteome</keyword>
<evidence type="ECO:0000256" key="2">
    <source>
        <dbReference type="SAM" id="Coils"/>
    </source>
</evidence>
<protein>
    <submittedName>
        <fullName evidence="7">Membrane fusion protein, multidrug efflux system</fullName>
    </submittedName>
</protein>
<feature type="domain" description="Multidrug resistance protein MdtA-like barrel-sandwich hybrid" evidence="4">
    <location>
        <begin position="71"/>
        <end position="191"/>
    </location>
</feature>
<dbReference type="NCBIfam" id="TIGR01730">
    <property type="entry name" value="RND_mfp"/>
    <property type="match status" value="1"/>
</dbReference>
<evidence type="ECO:0000256" key="1">
    <source>
        <dbReference type="ARBA" id="ARBA00009477"/>
    </source>
</evidence>
<dbReference type="SUPFAM" id="SSF111369">
    <property type="entry name" value="HlyD-like secretion proteins"/>
    <property type="match status" value="1"/>
</dbReference>
<dbReference type="STRING" id="89524.SAMN05444370_106217"/>
<organism evidence="7 8">
    <name type="scientific">Rubrimonas cliftonensis</name>
    <dbReference type="NCBI Taxonomy" id="89524"/>
    <lineage>
        <taxon>Bacteria</taxon>
        <taxon>Pseudomonadati</taxon>
        <taxon>Pseudomonadota</taxon>
        <taxon>Alphaproteobacteria</taxon>
        <taxon>Rhodobacterales</taxon>
        <taxon>Paracoccaceae</taxon>
        <taxon>Rubrimonas</taxon>
    </lineage>
</organism>
<dbReference type="GO" id="GO:1990281">
    <property type="term" value="C:efflux pump complex"/>
    <property type="evidence" value="ECO:0007669"/>
    <property type="project" value="TreeGrafter"/>
</dbReference>
<dbReference type="PANTHER" id="PTHR30469:SF11">
    <property type="entry name" value="BLL4320 PROTEIN"/>
    <property type="match status" value="1"/>
</dbReference>
<evidence type="ECO:0000259" key="6">
    <source>
        <dbReference type="Pfam" id="PF25989"/>
    </source>
</evidence>
<comment type="similarity">
    <text evidence="1">Belongs to the membrane fusion protein (MFP) (TC 8.A.1) family.</text>
</comment>
<feature type="coiled-coil region" evidence="2">
    <location>
        <begin position="100"/>
        <end position="161"/>
    </location>
</feature>
<keyword evidence="2" id="KW-0175">Coiled coil</keyword>